<organism evidence="8 9">
    <name type="scientific">Canna indica</name>
    <name type="common">Indian-shot</name>
    <dbReference type="NCBI Taxonomy" id="4628"/>
    <lineage>
        <taxon>Eukaryota</taxon>
        <taxon>Viridiplantae</taxon>
        <taxon>Streptophyta</taxon>
        <taxon>Embryophyta</taxon>
        <taxon>Tracheophyta</taxon>
        <taxon>Spermatophyta</taxon>
        <taxon>Magnoliopsida</taxon>
        <taxon>Liliopsida</taxon>
        <taxon>Zingiberales</taxon>
        <taxon>Cannaceae</taxon>
        <taxon>Canna</taxon>
    </lineage>
</organism>
<evidence type="ECO:0000256" key="2">
    <source>
        <dbReference type="ARBA" id="ARBA00023015"/>
    </source>
</evidence>
<keyword evidence="2" id="KW-0805">Transcription regulation</keyword>
<feature type="region of interest" description="Disordered" evidence="6">
    <location>
        <begin position="51"/>
        <end position="80"/>
    </location>
</feature>
<evidence type="ECO:0000313" key="8">
    <source>
        <dbReference type="EMBL" id="WOL07761.1"/>
    </source>
</evidence>
<dbReference type="InterPro" id="IPR036955">
    <property type="entry name" value="AP2/ERF_dom_sf"/>
</dbReference>
<reference evidence="8 9" key="1">
    <citation type="submission" date="2023-10" db="EMBL/GenBank/DDBJ databases">
        <title>Chromosome-scale genome assembly provides insights into flower coloration mechanisms of Canna indica.</title>
        <authorList>
            <person name="Li C."/>
        </authorList>
    </citation>
    <scope>NUCLEOTIDE SEQUENCE [LARGE SCALE GENOMIC DNA]</scope>
    <source>
        <tissue evidence="8">Flower</tissue>
    </source>
</reference>
<dbReference type="EMBL" id="CP136894">
    <property type="protein sequence ID" value="WOL07761.1"/>
    <property type="molecule type" value="Genomic_DNA"/>
</dbReference>
<dbReference type="SUPFAM" id="SSF54171">
    <property type="entry name" value="DNA-binding domain"/>
    <property type="match status" value="1"/>
</dbReference>
<keyword evidence="3" id="KW-0238">DNA-binding</keyword>
<dbReference type="CDD" id="cd00018">
    <property type="entry name" value="AP2"/>
    <property type="match status" value="1"/>
</dbReference>
<gene>
    <name evidence="8" type="ORF">Cni_G16509</name>
</gene>
<evidence type="ECO:0000256" key="6">
    <source>
        <dbReference type="SAM" id="MobiDB-lite"/>
    </source>
</evidence>
<comment type="subcellular location">
    <subcellularLocation>
        <location evidence="1">Nucleus</location>
    </subcellularLocation>
</comment>
<evidence type="ECO:0000313" key="9">
    <source>
        <dbReference type="Proteomes" id="UP001327560"/>
    </source>
</evidence>
<dbReference type="InterPro" id="IPR016177">
    <property type="entry name" value="DNA-bd_dom_sf"/>
</dbReference>
<dbReference type="GO" id="GO:0005634">
    <property type="term" value="C:nucleus"/>
    <property type="evidence" value="ECO:0007669"/>
    <property type="project" value="UniProtKB-SubCell"/>
</dbReference>
<accession>A0AAQ3QCL8</accession>
<dbReference type="PROSITE" id="PS51032">
    <property type="entry name" value="AP2_ERF"/>
    <property type="match status" value="1"/>
</dbReference>
<dbReference type="Proteomes" id="UP001327560">
    <property type="component" value="Chromosome 5"/>
</dbReference>
<evidence type="ECO:0000256" key="5">
    <source>
        <dbReference type="ARBA" id="ARBA00023242"/>
    </source>
</evidence>
<name>A0AAQ3QCL8_9LILI</name>
<evidence type="ECO:0000256" key="3">
    <source>
        <dbReference type="ARBA" id="ARBA00023125"/>
    </source>
</evidence>
<dbReference type="InterPro" id="IPR050913">
    <property type="entry name" value="AP2/ERF_ERF"/>
</dbReference>
<keyword evidence="4" id="KW-0804">Transcription</keyword>
<feature type="domain" description="AP2/ERF" evidence="7">
    <location>
        <begin position="78"/>
        <end position="132"/>
    </location>
</feature>
<proteinExistence type="predicted"/>
<dbReference type="GO" id="GO:0003700">
    <property type="term" value="F:DNA-binding transcription factor activity"/>
    <property type="evidence" value="ECO:0007669"/>
    <property type="project" value="InterPro"/>
</dbReference>
<evidence type="ECO:0000256" key="1">
    <source>
        <dbReference type="ARBA" id="ARBA00004123"/>
    </source>
</evidence>
<dbReference type="Pfam" id="PF00847">
    <property type="entry name" value="AP2"/>
    <property type="match status" value="1"/>
</dbReference>
<dbReference type="GO" id="GO:0003677">
    <property type="term" value="F:DNA binding"/>
    <property type="evidence" value="ECO:0007669"/>
    <property type="project" value="UniProtKB-KW"/>
</dbReference>
<evidence type="ECO:0000259" key="7">
    <source>
        <dbReference type="PROSITE" id="PS51032"/>
    </source>
</evidence>
<keyword evidence="5" id="KW-0539">Nucleus</keyword>
<evidence type="ECO:0000256" key="4">
    <source>
        <dbReference type="ARBA" id="ARBA00023163"/>
    </source>
</evidence>
<dbReference type="InterPro" id="IPR001471">
    <property type="entry name" value="AP2/ERF_dom"/>
</dbReference>
<dbReference type="AlphaFoldDB" id="A0AAQ3QCL8"/>
<dbReference type="PANTHER" id="PTHR31194:SF140">
    <property type="entry name" value="ETHYLENE-RESPONSIVE TRANSCRIPTION FACTOR CRF2"/>
    <property type="match status" value="1"/>
</dbReference>
<sequence length="132" mass="14883">MKKSRTMRVFWIDPDDTDSSGDDEKCGFFDRRVGRIVREIVLDAPAPYPTVDCKPKRTRKRAGSEGGKMAAAQAGSTKFRGVRRRPWGKYAAEIRDPSRGVRVWLGTFNTAEEASTVYDSAALHLPRSRHCH</sequence>
<dbReference type="PIRSF" id="PIRSF038123">
    <property type="entry name" value="PTI6"/>
    <property type="match status" value="1"/>
</dbReference>
<dbReference type="Gene3D" id="3.30.730.10">
    <property type="entry name" value="AP2/ERF domain"/>
    <property type="match status" value="1"/>
</dbReference>
<protein>
    <recommendedName>
        <fullName evidence="7">AP2/ERF domain-containing protein</fullName>
    </recommendedName>
</protein>
<keyword evidence="9" id="KW-1185">Reference proteome</keyword>
<dbReference type="PRINTS" id="PR00367">
    <property type="entry name" value="ETHRSPELEMNT"/>
</dbReference>
<dbReference type="SMART" id="SM00380">
    <property type="entry name" value="AP2"/>
    <property type="match status" value="1"/>
</dbReference>
<dbReference type="PANTHER" id="PTHR31194">
    <property type="entry name" value="SHN SHINE , DNA BINDING / TRANSCRIPTION FACTOR"/>
    <property type="match status" value="1"/>
</dbReference>